<gene>
    <name evidence="1" type="ORF">GOP47_0013220</name>
</gene>
<reference evidence="1" key="1">
    <citation type="submission" date="2021-01" db="EMBL/GenBank/DDBJ databases">
        <title>Adiantum capillus-veneris genome.</title>
        <authorList>
            <person name="Fang Y."/>
            <person name="Liao Q."/>
        </authorList>
    </citation>
    <scope>NUCLEOTIDE SEQUENCE</scope>
    <source>
        <strain evidence="1">H3</strain>
        <tissue evidence="1">Leaf</tissue>
    </source>
</reference>
<evidence type="ECO:0000313" key="1">
    <source>
        <dbReference type="EMBL" id="KAI5070969.1"/>
    </source>
</evidence>
<organism evidence="1 2">
    <name type="scientific">Adiantum capillus-veneris</name>
    <name type="common">Maidenhair fern</name>
    <dbReference type="NCBI Taxonomy" id="13818"/>
    <lineage>
        <taxon>Eukaryota</taxon>
        <taxon>Viridiplantae</taxon>
        <taxon>Streptophyta</taxon>
        <taxon>Embryophyta</taxon>
        <taxon>Tracheophyta</taxon>
        <taxon>Polypodiopsida</taxon>
        <taxon>Polypodiidae</taxon>
        <taxon>Polypodiales</taxon>
        <taxon>Pteridineae</taxon>
        <taxon>Pteridaceae</taxon>
        <taxon>Vittarioideae</taxon>
        <taxon>Adiantum</taxon>
    </lineage>
</organism>
<dbReference type="EMBL" id="JABFUD020000013">
    <property type="protein sequence ID" value="KAI5070969.1"/>
    <property type="molecule type" value="Genomic_DNA"/>
</dbReference>
<keyword evidence="2" id="KW-1185">Reference proteome</keyword>
<sequence length="311" mass="34139">MRMLRMLDRDVTQKIDALAPAEDTLPGGDWLYNAMHDCANGEYDDGTLVPEPCMAPNAQLGVIEGEGQAVTPIVSGPLCVDEGEECMSEEEWTRKLDAMFPGYVEARYEEELLHATGGNAGHTLLDGKWSACEPCLIDGYGTREKMEEEHQVILADPHSPHERGELEHEACGGLQAAAFELPEKGIVEIRGDKPVACEEVRGNVVKLECGMSVVTPGREVNIKDVSRVRVVIEVRGTARSVLTVMHDDWVTTWAREIRLGMSPKWPYRRNASEKLAEVKPVGSVNAGLRCGCEEQVLVGTYRHGAGDGRTN</sequence>
<proteinExistence type="predicted"/>
<name>A0A9D4UN47_ADICA</name>
<evidence type="ECO:0000313" key="2">
    <source>
        <dbReference type="Proteomes" id="UP000886520"/>
    </source>
</evidence>
<comment type="caution">
    <text evidence="1">The sequence shown here is derived from an EMBL/GenBank/DDBJ whole genome shotgun (WGS) entry which is preliminary data.</text>
</comment>
<protein>
    <submittedName>
        <fullName evidence="1">Uncharacterized protein</fullName>
    </submittedName>
</protein>
<dbReference type="Proteomes" id="UP000886520">
    <property type="component" value="Chromosome 13"/>
</dbReference>
<accession>A0A9D4UN47</accession>
<dbReference type="AlphaFoldDB" id="A0A9D4UN47"/>